<protein>
    <submittedName>
        <fullName evidence="2">ADP-ribosylglycohydrolase</fullName>
    </submittedName>
</protein>
<keyword evidence="1" id="KW-0460">Magnesium</keyword>
<feature type="binding site" evidence="1">
    <location>
        <position position="34"/>
    </location>
    <ligand>
        <name>Mg(2+)</name>
        <dbReference type="ChEBI" id="CHEBI:18420"/>
        <label>1</label>
    </ligand>
</feature>
<dbReference type="KEGG" id="wco:G7084_05995"/>
<sequence length="305" mass="33497">MDLPNNPLINSTLGMLDGDLLTQKHLPLEQRRWSSGSSLALATIDALSKNYDINEIMQAFEAWYKHGKYTVDGKIQPAGKTTKKALDTYLATQDPFSSGGISEDDNGSGALARIMPMIIYMYSLYGSDFVNNETAMLTLHQVAGLTHNYPRGLMGIGLYAILVGQILDGFEFETALDRAVGISYEYYSEHSLFAGFLKELDNLNTPDFSSQPQEALNGSGYIVDTLENLVWILLNTKSYQEAIQAADQVQGPSKKIVAIVGAVAALIYGRPIKADLSSRLEVAPKVKKMLIQASRSGRFEIKKAE</sequence>
<dbReference type="InterPro" id="IPR005502">
    <property type="entry name" value="Ribosyl_crysJ1"/>
</dbReference>
<dbReference type="SUPFAM" id="SSF101478">
    <property type="entry name" value="ADP-ribosylglycohydrolase"/>
    <property type="match status" value="1"/>
</dbReference>
<comment type="cofactor">
    <cofactor evidence="1">
        <name>Mg(2+)</name>
        <dbReference type="ChEBI" id="CHEBI:18420"/>
    </cofactor>
    <text evidence="1">Binds 2 magnesium ions per subunit.</text>
</comment>
<gene>
    <name evidence="2" type="ORF">G7084_05995</name>
</gene>
<dbReference type="Pfam" id="PF03747">
    <property type="entry name" value="ADP_ribosyl_GH"/>
    <property type="match status" value="1"/>
</dbReference>
<dbReference type="GO" id="GO:0046872">
    <property type="term" value="F:metal ion binding"/>
    <property type="evidence" value="ECO:0007669"/>
    <property type="project" value="UniProtKB-KW"/>
</dbReference>
<keyword evidence="1" id="KW-0479">Metal-binding</keyword>
<dbReference type="Proteomes" id="UP000500741">
    <property type="component" value="Chromosome"/>
</dbReference>
<dbReference type="GO" id="GO:0016787">
    <property type="term" value="F:hydrolase activity"/>
    <property type="evidence" value="ECO:0007669"/>
    <property type="project" value="UniProtKB-KW"/>
</dbReference>
<keyword evidence="3" id="KW-1185">Reference proteome</keyword>
<evidence type="ECO:0000313" key="2">
    <source>
        <dbReference type="EMBL" id="QIL50907.1"/>
    </source>
</evidence>
<dbReference type="EMBL" id="CP049888">
    <property type="protein sequence ID" value="QIL50907.1"/>
    <property type="molecule type" value="Genomic_DNA"/>
</dbReference>
<evidence type="ECO:0000313" key="3">
    <source>
        <dbReference type="Proteomes" id="UP000500741"/>
    </source>
</evidence>
<dbReference type="Gene3D" id="1.10.4080.10">
    <property type="entry name" value="ADP-ribosylation/Crystallin J1"/>
    <property type="match status" value="1"/>
</dbReference>
<name>A0A6G8B0Z1_9LACO</name>
<evidence type="ECO:0000256" key="1">
    <source>
        <dbReference type="PIRSR" id="PIRSR605502-1"/>
    </source>
</evidence>
<proteinExistence type="predicted"/>
<reference evidence="2 3" key="1">
    <citation type="submission" date="2020-03" db="EMBL/GenBank/DDBJ databases">
        <title>Weissella sp. nov., isolated from Cybister lewisianus.</title>
        <authorList>
            <person name="Hyun D.-W."/>
            <person name="Bae J.-W."/>
        </authorList>
    </citation>
    <scope>NUCLEOTIDE SEQUENCE [LARGE SCALE GENOMIC DNA]</scope>
    <source>
        <strain evidence="2 3">HDW19</strain>
    </source>
</reference>
<dbReference type="InterPro" id="IPR036705">
    <property type="entry name" value="Ribosyl_crysJ1_sf"/>
</dbReference>
<accession>A0A6G8B0Z1</accession>
<dbReference type="AlphaFoldDB" id="A0A6G8B0Z1"/>
<organism evidence="2 3">
    <name type="scientific">Weissella coleopterorum</name>
    <dbReference type="NCBI Taxonomy" id="2714949"/>
    <lineage>
        <taxon>Bacteria</taxon>
        <taxon>Bacillati</taxon>
        <taxon>Bacillota</taxon>
        <taxon>Bacilli</taxon>
        <taxon>Lactobacillales</taxon>
        <taxon>Lactobacillaceae</taxon>
        <taxon>Weissella</taxon>
    </lineage>
</organism>
<dbReference type="RefSeq" id="WP_166010966.1">
    <property type="nucleotide sequence ID" value="NZ_CP049888.1"/>
</dbReference>
<keyword evidence="2" id="KW-0378">Hydrolase</keyword>